<proteinExistence type="predicted"/>
<dbReference type="EMBL" id="JAFVMG010000018">
    <property type="protein sequence ID" value="MBO1329332.1"/>
    <property type="molecule type" value="Genomic_DNA"/>
</dbReference>
<accession>A0ABS3LPR5</accession>
<organism evidence="1 2">
    <name type="scientific">Acetobacter suratthaniensis</name>
    <dbReference type="NCBI Taxonomy" id="1502841"/>
    <lineage>
        <taxon>Bacteria</taxon>
        <taxon>Pseudomonadati</taxon>
        <taxon>Pseudomonadota</taxon>
        <taxon>Alphaproteobacteria</taxon>
        <taxon>Acetobacterales</taxon>
        <taxon>Acetobacteraceae</taxon>
        <taxon>Acetobacter</taxon>
    </lineage>
</organism>
<evidence type="ECO:0000313" key="1">
    <source>
        <dbReference type="EMBL" id="MBO1329332.1"/>
    </source>
</evidence>
<evidence type="ECO:0008006" key="3">
    <source>
        <dbReference type="Google" id="ProtNLM"/>
    </source>
</evidence>
<dbReference type="Proteomes" id="UP000664399">
    <property type="component" value="Unassembled WGS sequence"/>
</dbReference>
<keyword evidence="2" id="KW-1185">Reference proteome</keyword>
<dbReference type="RefSeq" id="WP_207855198.1">
    <property type="nucleotide sequence ID" value="NZ_JAFVMG010000018.1"/>
</dbReference>
<comment type="caution">
    <text evidence="1">The sequence shown here is derived from an EMBL/GenBank/DDBJ whole genome shotgun (WGS) entry which is preliminary data.</text>
</comment>
<sequence>MRELTEECLHILNKGFFEITDPGPLHQPIRSFSIRRDEKLNLILETEAAPNARSAAVDQPPGSVRLTTERALLRSVDGLEGEFFGLVPYSRHCRSHGMNEQSLTELAQVHIAKTNDPSGAPVAYVIDWLENLPQSPYTWPAASNVVTKTTITRRISLNDGITITSDTDRSITSCNSAKLTVDGITFYVCALDKEDRPGIIKPGCIVYDGAPDDEFRKKVRTGLSFAMGIYLVDLGTTHYDVEWNVVSTLARSAYSLRRHAFDIETLQFAPLGDRFLNELGAPQLTRAIQAFVTAFDVLDLANLHWAFWHACAALPHIAPVHFGAVIEGLQGAYIKANPTKVRKGWATQGEWNILKAALRDVIADAGISIEAKTALEAKLPTFNGIDQRQRLKDIMAALDLDLSKDEDTAWRRRNKAAHGTPIPQGQELAAIRDMKLLRGLFQRLLLRITNAADHYIDYSSPNHNCRPLRQAPPPIG</sequence>
<name>A0ABS3LPR5_9PROT</name>
<protein>
    <recommendedName>
        <fullName evidence="3">Apea-like HEPN domain-containing protein</fullName>
    </recommendedName>
</protein>
<evidence type="ECO:0000313" key="2">
    <source>
        <dbReference type="Proteomes" id="UP000664399"/>
    </source>
</evidence>
<reference evidence="1 2" key="1">
    <citation type="submission" date="2021-03" db="EMBL/GenBank/DDBJ databases">
        <title>The complete genome sequence of Acetobacter suratthaniensis TBRC 1719.</title>
        <authorList>
            <person name="Charoenyingcharoen P."/>
            <person name="Yukphan P."/>
        </authorList>
    </citation>
    <scope>NUCLEOTIDE SEQUENCE [LARGE SCALE GENOMIC DNA]</scope>
    <source>
        <strain evidence="1 2">TBRC 1719</strain>
    </source>
</reference>
<gene>
    <name evidence="1" type="ORF">J2D75_12705</name>
</gene>